<dbReference type="InterPro" id="IPR050950">
    <property type="entry name" value="HTH-type_LysR_regulators"/>
</dbReference>
<evidence type="ECO:0000313" key="7">
    <source>
        <dbReference type="Proteomes" id="UP001058860"/>
    </source>
</evidence>
<dbReference type="InterPro" id="IPR005119">
    <property type="entry name" value="LysR_subst-bd"/>
</dbReference>
<dbReference type="RefSeq" id="WP_353863904.1">
    <property type="nucleotide sequence ID" value="NZ_CP088295.1"/>
</dbReference>
<dbReference type="PROSITE" id="PS50931">
    <property type="entry name" value="HTH_LYSR"/>
    <property type="match status" value="1"/>
</dbReference>
<sequence length="317" mass="33509">MADPLAGVELRHLLALRAVAAAGSFGGAADELGYTQSAVSQQIASLEKALGEKVIDRGNGRGRVTPTPAGDILLKHADTLFGTLDAAREDLAALRGGTVTTLRIGAYQSVTSTFLPTVLHQVRQQYPDLTIEILEEMSDSDVEAHVVEGKLDIGFTVVPVGHENLAGIDLVADPWALLLSRADPPIPATTRAELDPATLTDLPIVGAFACRGFQHAISHLQGLGVRPYVAQHAHDNALIQGLAAAGVGAALLPRLAYTPDDRLTVIPIDDLVPARRVGLSWRADRPLSAPAQALIDTAREVCAGLRPTWQERALRAA</sequence>
<dbReference type="InterPro" id="IPR036388">
    <property type="entry name" value="WH-like_DNA-bd_sf"/>
</dbReference>
<dbReference type="Proteomes" id="UP001058860">
    <property type="component" value="Chromosome"/>
</dbReference>
<organism evidence="6 7">
    <name type="scientific">Svornostia abyssi</name>
    <dbReference type="NCBI Taxonomy" id="2898438"/>
    <lineage>
        <taxon>Bacteria</taxon>
        <taxon>Bacillati</taxon>
        <taxon>Actinomycetota</taxon>
        <taxon>Thermoleophilia</taxon>
        <taxon>Solirubrobacterales</taxon>
        <taxon>Baekduiaceae</taxon>
        <taxon>Svornostia</taxon>
    </lineage>
</organism>
<evidence type="ECO:0000256" key="4">
    <source>
        <dbReference type="ARBA" id="ARBA00023163"/>
    </source>
</evidence>
<keyword evidence="3" id="KW-0238">DNA-binding</keyword>
<dbReference type="Pfam" id="PF03466">
    <property type="entry name" value="LysR_substrate"/>
    <property type="match status" value="1"/>
</dbReference>
<gene>
    <name evidence="6" type="ORF">LRS13_22440</name>
</gene>
<evidence type="ECO:0000256" key="3">
    <source>
        <dbReference type="ARBA" id="ARBA00023125"/>
    </source>
</evidence>
<reference evidence="7" key="1">
    <citation type="submission" date="2021-11" db="EMBL/GenBank/DDBJ databases">
        <title>Cultivation dependent microbiological survey of springs from the worlds oldest radium mine currently devoted to the extraction of radon-saturated water.</title>
        <authorList>
            <person name="Kapinusova G."/>
            <person name="Smrhova T."/>
            <person name="Strejcek M."/>
            <person name="Suman J."/>
            <person name="Jani K."/>
            <person name="Pajer P."/>
            <person name="Uhlik O."/>
        </authorList>
    </citation>
    <scope>NUCLEOTIDE SEQUENCE [LARGE SCALE GENOMIC DNA]</scope>
    <source>
        <strain evidence="7">J379</strain>
    </source>
</reference>
<dbReference type="SUPFAM" id="SSF53850">
    <property type="entry name" value="Periplasmic binding protein-like II"/>
    <property type="match status" value="1"/>
</dbReference>
<evidence type="ECO:0000256" key="2">
    <source>
        <dbReference type="ARBA" id="ARBA00023015"/>
    </source>
</evidence>
<dbReference type="InterPro" id="IPR036390">
    <property type="entry name" value="WH_DNA-bd_sf"/>
</dbReference>
<dbReference type="EMBL" id="CP088295">
    <property type="protein sequence ID" value="UUY03396.1"/>
    <property type="molecule type" value="Genomic_DNA"/>
</dbReference>
<keyword evidence="4" id="KW-0804">Transcription</keyword>
<dbReference type="CDD" id="cd05466">
    <property type="entry name" value="PBP2_LTTR_substrate"/>
    <property type="match status" value="1"/>
</dbReference>
<dbReference type="PRINTS" id="PR00039">
    <property type="entry name" value="HTHLYSR"/>
</dbReference>
<dbReference type="SUPFAM" id="SSF46785">
    <property type="entry name" value="Winged helix' DNA-binding domain"/>
    <property type="match status" value="1"/>
</dbReference>
<name>A0ABY5PFI2_9ACTN</name>
<dbReference type="InterPro" id="IPR000847">
    <property type="entry name" value="LysR_HTH_N"/>
</dbReference>
<dbReference type="PANTHER" id="PTHR30419">
    <property type="entry name" value="HTH-TYPE TRANSCRIPTIONAL REGULATOR YBHD"/>
    <property type="match status" value="1"/>
</dbReference>
<proteinExistence type="inferred from homology"/>
<keyword evidence="2" id="KW-0805">Transcription regulation</keyword>
<dbReference type="Gene3D" id="1.10.10.10">
    <property type="entry name" value="Winged helix-like DNA-binding domain superfamily/Winged helix DNA-binding domain"/>
    <property type="match status" value="1"/>
</dbReference>
<protein>
    <submittedName>
        <fullName evidence="6">LysR family transcriptional regulator</fullName>
    </submittedName>
</protein>
<feature type="domain" description="HTH lysR-type" evidence="5">
    <location>
        <begin position="8"/>
        <end position="65"/>
    </location>
</feature>
<evidence type="ECO:0000259" key="5">
    <source>
        <dbReference type="PROSITE" id="PS50931"/>
    </source>
</evidence>
<accession>A0ABY5PFI2</accession>
<comment type="similarity">
    <text evidence="1">Belongs to the LysR transcriptional regulatory family.</text>
</comment>
<dbReference type="Pfam" id="PF00126">
    <property type="entry name" value="HTH_1"/>
    <property type="match status" value="1"/>
</dbReference>
<keyword evidence="7" id="KW-1185">Reference proteome</keyword>
<evidence type="ECO:0000313" key="6">
    <source>
        <dbReference type="EMBL" id="UUY03396.1"/>
    </source>
</evidence>
<evidence type="ECO:0000256" key="1">
    <source>
        <dbReference type="ARBA" id="ARBA00009437"/>
    </source>
</evidence>
<dbReference type="Gene3D" id="3.40.190.290">
    <property type="match status" value="1"/>
</dbReference>